<organism evidence="15">
    <name type="scientific">Anisakis simplex</name>
    <name type="common">Herring worm</name>
    <dbReference type="NCBI Taxonomy" id="6269"/>
    <lineage>
        <taxon>Eukaryota</taxon>
        <taxon>Metazoa</taxon>
        <taxon>Ecdysozoa</taxon>
        <taxon>Nematoda</taxon>
        <taxon>Chromadorea</taxon>
        <taxon>Rhabditida</taxon>
        <taxon>Spirurina</taxon>
        <taxon>Ascaridomorpha</taxon>
        <taxon>Ascaridoidea</taxon>
        <taxon>Anisakidae</taxon>
        <taxon>Anisakis</taxon>
        <taxon>Anisakis simplex complex</taxon>
    </lineage>
</organism>
<dbReference type="GO" id="GO:0006508">
    <property type="term" value="P:proteolysis"/>
    <property type="evidence" value="ECO:0007669"/>
    <property type="project" value="UniProtKB-KW"/>
</dbReference>
<evidence type="ECO:0000256" key="11">
    <source>
        <dbReference type="RuleBase" id="RU361183"/>
    </source>
</evidence>
<feature type="binding site" evidence="10">
    <location>
        <position position="164"/>
    </location>
    <ligand>
        <name>Zn(2+)</name>
        <dbReference type="ChEBI" id="CHEBI:29105"/>
        <note>catalytic</note>
    </ligand>
</feature>
<evidence type="ECO:0000256" key="9">
    <source>
        <dbReference type="ARBA" id="ARBA00023180"/>
    </source>
</evidence>
<evidence type="ECO:0000313" key="15">
    <source>
        <dbReference type="WBParaSite" id="ASIM_0001260001-mRNA-1"/>
    </source>
</evidence>
<dbReference type="EMBL" id="UYRR01031135">
    <property type="protein sequence ID" value="VDK46462.1"/>
    <property type="molecule type" value="Genomic_DNA"/>
</dbReference>
<evidence type="ECO:0000256" key="8">
    <source>
        <dbReference type="ARBA" id="ARBA00023157"/>
    </source>
</evidence>
<reference evidence="13 14" key="2">
    <citation type="submission" date="2018-11" db="EMBL/GenBank/DDBJ databases">
        <authorList>
            <consortium name="Pathogen Informatics"/>
        </authorList>
    </citation>
    <scope>NUCLEOTIDE SEQUENCE [LARGE SCALE GENOMIC DNA]</scope>
</reference>
<evidence type="ECO:0000256" key="4">
    <source>
        <dbReference type="ARBA" id="ARBA00022801"/>
    </source>
</evidence>
<feature type="active site" evidence="10">
    <location>
        <position position="155"/>
    </location>
</feature>
<evidence type="ECO:0000313" key="14">
    <source>
        <dbReference type="Proteomes" id="UP000267096"/>
    </source>
</evidence>
<evidence type="ECO:0000256" key="10">
    <source>
        <dbReference type="PROSITE-ProRule" id="PRU01211"/>
    </source>
</evidence>
<dbReference type="SMART" id="SM00235">
    <property type="entry name" value="ZnMc"/>
    <property type="match status" value="1"/>
</dbReference>
<dbReference type="WBParaSite" id="ASIM_0001260001-mRNA-1">
    <property type="protein sequence ID" value="ASIM_0001260001-mRNA-1"/>
    <property type="gene ID" value="ASIM_0001260001"/>
</dbReference>
<feature type="domain" description="Peptidase M12A" evidence="12">
    <location>
        <begin position="62"/>
        <end position="256"/>
    </location>
</feature>
<feature type="binding site" evidence="10">
    <location>
        <position position="158"/>
    </location>
    <ligand>
        <name>Zn(2+)</name>
        <dbReference type="ChEBI" id="CHEBI:29105"/>
        <note>catalytic</note>
    </ligand>
</feature>
<feature type="binding site" evidence="10">
    <location>
        <position position="154"/>
    </location>
    <ligand>
        <name>Zn(2+)</name>
        <dbReference type="ChEBI" id="CHEBI:29105"/>
        <note>catalytic</note>
    </ligand>
</feature>
<feature type="signal peptide" evidence="11">
    <location>
        <begin position="1"/>
        <end position="24"/>
    </location>
</feature>
<comment type="caution">
    <text evidence="10">Lacks conserved residue(s) required for the propagation of feature annotation.</text>
</comment>
<dbReference type="InterPro" id="IPR006026">
    <property type="entry name" value="Peptidase_Metallo"/>
</dbReference>
<keyword evidence="5 10" id="KW-0862">Zinc</keyword>
<dbReference type="SUPFAM" id="SSF55486">
    <property type="entry name" value="Metalloproteases ('zincins'), catalytic domain"/>
    <property type="match status" value="1"/>
</dbReference>
<accession>A0A0M3JWE6</accession>
<evidence type="ECO:0000256" key="1">
    <source>
        <dbReference type="ARBA" id="ARBA00022670"/>
    </source>
</evidence>
<sequence>MAKGVASLCCYVLLLAFVVDAVHQQRIHNKPMAVAPADSKAMYSEYLFEGDIMTPYLKQGNNALKSSMGSFFGNALQNRQARWENGTVVKEVIGAAMKDYEAYTCITFKEKENQDTDYVEIISGEGCASSVGKIGGNQTLILGTGCVFKGIVMHELMHTLGFYHEQSRTDRDAYVTINLNNVKPGTENNFDSYGIDLIDALNTTYDYNSLMHYSSTAFSKNGEATIVPKQTGMKIGNRKGLSSTDAEKINKYYECPDTYPAPSEVVL</sequence>
<keyword evidence="4 10" id="KW-0378">Hydrolase</keyword>
<dbReference type="GO" id="GO:0008270">
    <property type="term" value="F:zinc ion binding"/>
    <property type="evidence" value="ECO:0007669"/>
    <property type="project" value="UniProtKB-UniRule"/>
</dbReference>
<evidence type="ECO:0000256" key="5">
    <source>
        <dbReference type="ARBA" id="ARBA00022833"/>
    </source>
</evidence>
<comment type="cofactor">
    <cofactor evidence="10 11">
        <name>Zn(2+)</name>
        <dbReference type="ChEBI" id="CHEBI:29105"/>
    </cofactor>
    <text evidence="10 11">Binds 1 zinc ion per subunit.</text>
</comment>
<protein>
    <recommendedName>
        <fullName evidence="11">Metalloendopeptidase</fullName>
        <ecNumber evidence="11">3.4.24.-</ecNumber>
    </recommendedName>
</protein>
<evidence type="ECO:0000313" key="13">
    <source>
        <dbReference type="EMBL" id="VDK46462.1"/>
    </source>
</evidence>
<evidence type="ECO:0000256" key="6">
    <source>
        <dbReference type="ARBA" id="ARBA00023049"/>
    </source>
</evidence>
<dbReference type="EC" id="3.4.24.-" evidence="11"/>
<dbReference type="InterPro" id="IPR024079">
    <property type="entry name" value="MetalloPept_cat_dom_sf"/>
</dbReference>
<keyword evidence="14" id="KW-1185">Reference proteome</keyword>
<keyword evidence="2 10" id="KW-0479">Metal-binding</keyword>
<dbReference type="PANTHER" id="PTHR10127">
    <property type="entry name" value="DISCOIDIN, CUB, EGF, LAMININ , AND ZINC METALLOPROTEASE DOMAIN CONTAINING"/>
    <property type="match status" value="1"/>
</dbReference>
<keyword evidence="9" id="KW-0325">Glycoprotein</keyword>
<gene>
    <name evidence="13" type="ORF">ASIM_LOCUS12066</name>
</gene>
<keyword evidence="7" id="KW-0865">Zymogen</keyword>
<dbReference type="AlphaFoldDB" id="A0A0M3JWE6"/>
<keyword evidence="3 11" id="KW-0732">Signal</keyword>
<dbReference type="InterPro" id="IPR034035">
    <property type="entry name" value="Astacin-like_dom"/>
</dbReference>
<dbReference type="Gene3D" id="3.40.390.10">
    <property type="entry name" value="Collagenase (Catalytic Domain)"/>
    <property type="match status" value="1"/>
</dbReference>
<dbReference type="PROSITE" id="PS51864">
    <property type="entry name" value="ASTACIN"/>
    <property type="match status" value="1"/>
</dbReference>
<evidence type="ECO:0000256" key="2">
    <source>
        <dbReference type="ARBA" id="ARBA00022723"/>
    </source>
</evidence>
<keyword evidence="1 10" id="KW-0645">Protease</keyword>
<dbReference type="PANTHER" id="PTHR10127:SF897">
    <property type="entry name" value="ZINC METALLOPROTEINASE NAS-15"/>
    <property type="match status" value="1"/>
</dbReference>
<feature type="chain" id="PRO_5043073121" description="Metalloendopeptidase" evidence="11">
    <location>
        <begin position="25"/>
        <end position="267"/>
    </location>
</feature>
<evidence type="ECO:0000256" key="7">
    <source>
        <dbReference type="ARBA" id="ARBA00023145"/>
    </source>
</evidence>
<evidence type="ECO:0000256" key="3">
    <source>
        <dbReference type="ARBA" id="ARBA00022729"/>
    </source>
</evidence>
<dbReference type="Pfam" id="PF01400">
    <property type="entry name" value="Astacin"/>
    <property type="match status" value="1"/>
</dbReference>
<dbReference type="InterPro" id="IPR001506">
    <property type="entry name" value="Peptidase_M12A"/>
</dbReference>
<dbReference type="FunFam" id="3.40.390.10:FF:000015">
    <property type="entry name" value="Meprin A subunit"/>
    <property type="match status" value="1"/>
</dbReference>
<dbReference type="PRINTS" id="PR00480">
    <property type="entry name" value="ASTACIN"/>
</dbReference>
<evidence type="ECO:0000259" key="12">
    <source>
        <dbReference type="PROSITE" id="PS51864"/>
    </source>
</evidence>
<name>A0A0M3JWE6_ANISI</name>
<dbReference type="OrthoDB" id="291007at2759"/>
<dbReference type="Proteomes" id="UP000267096">
    <property type="component" value="Unassembled WGS sequence"/>
</dbReference>
<keyword evidence="6 10" id="KW-0482">Metalloprotease</keyword>
<dbReference type="GO" id="GO:0004222">
    <property type="term" value="F:metalloendopeptidase activity"/>
    <property type="evidence" value="ECO:0007669"/>
    <property type="project" value="UniProtKB-UniRule"/>
</dbReference>
<reference evidence="15" key="1">
    <citation type="submission" date="2017-02" db="UniProtKB">
        <authorList>
            <consortium name="WormBaseParasite"/>
        </authorList>
    </citation>
    <scope>IDENTIFICATION</scope>
</reference>
<proteinExistence type="predicted"/>
<keyword evidence="8" id="KW-1015">Disulfide bond</keyword>
<dbReference type="CDD" id="cd04280">
    <property type="entry name" value="ZnMc_astacin_like"/>
    <property type="match status" value="1"/>
</dbReference>